<proteinExistence type="predicted"/>
<name>A0A0F9B7E6_9ZZZZ</name>
<gene>
    <name evidence="1" type="ORF">LCGC14_2823720</name>
</gene>
<dbReference type="EMBL" id="LAZR01053591">
    <property type="protein sequence ID" value="KKK80416.1"/>
    <property type="molecule type" value="Genomic_DNA"/>
</dbReference>
<sequence>TMTGAQLIKKVRSRSRTDEDFFDDSEVQELLNEGLDEFAKDVHGLRKETFLALSPLFDTALTFAIRLTVTGGTNALAATDIVITDTARTNATGTTVAADLQVAIRLLAPTTLTVTWSTTAWKFTIDAIDSTSITIEEPESILYSDANPLLFNTTGTQTITTWVGNIPQDAALEIAMPTDFLELLSAPEWDGTPLAPAPWYLFTDPQASGTPTIYHIYQKRLRIVPVPTSQKMLRLWYRYRPAHFDGELSAECDTIDEEYQMSIVYYAAGQLCDENDEAEKAQKLQVQYFRMVRKFNNARANQNPKYRQHSKYWPYGQGRTGRPFRVIT</sequence>
<organism evidence="1">
    <name type="scientific">marine sediment metagenome</name>
    <dbReference type="NCBI Taxonomy" id="412755"/>
    <lineage>
        <taxon>unclassified sequences</taxon>
        <taxon>metagenomes</taxon>
        <taxon>ecological metagenomes</taxon>
    </lineage>
</organism>
<dbReference type="InterPro" id="IPR056209">
    <property type="entry name" value="SU10_adaptor"/>
</dbReference>
<dbReference type="Pfam" id="PF24175">
    <property type="entry name" value="SU10_adaptor"/>
    <property type="match status" value="1"/>
</dbReference>
<evidence type="ECO:0000313" key="1">
    <source>
        <dbReference type="EMBL" id="KKK80416.1"/>
    </source>
</evidence>
<comment type="caution">
    <text evidence="1">The sequence shown here is derived from an EMBL/GenBank/DDBJ whole genome shotgun (WGS) entry which is preliminary data.</text>
</comment>
<protein>
    <submittedName>
        <fullName evidence="1">Uncharacterized protein</fullName>
    </submittedName>
</protein>
<reference evidence="1" key="1">
    <citation type="journal article" date="2015" name="Nature">
        <title>Complex archaea that bridge the gap between prokaryotes and eukaryotes.</title>
        <authorList>
            <person name="Spang A."/>
            <person name="Saw J.H."/>
            <person name="Jorgensen S.L."/>
            <person name="Zaremba-Niedzwiedzka K."/>
            <person name="Martijn J."/>
            <person name="Lind A.E."/>
            <person name="van Eijk R."/>
            <person name="Schleper C."/>
            <person name="Guy L."/>
            <person name="Ettema T.J."/>
        </authorList>
    </citation>
    <scope>NUCLEOTIDE SEQUENCE</scope>
</reference>
<feature type="non-terminal residue" evidence="1">
    <location>
        <position position="1"/>
    </location>
</feature>
<dbReference type="AlphaFoldDB" id="A0A0F9B7E6"/>
<accession>A0A0F9B7E6</accession>